<reference evidence="16 17" key="1">
    <citation type="submission" date="2016-10" db="EMBL/GenBank/DDBJ databases">
        <authorList>
            <person name="de Groot N.N."/>
        </authorList>
    </citation>
    <scope>NUCLEOTIDE SEQUENCE [LARGE SCALE GENOMIC DNA]</scope>
    <source>
        <strain evidence="16 17">EP1-55-1</strain>
    </source>
</reference>
<dbReference type="CDD" id="cd07153">
    <property type="entry name" value="Fur_like"/>
    <property type="match status" value="1"/>
</dbReference>
<feature type="binding site" evidence="15">
    <location>
        <position position="106"/>
    </location>
    <ligand>
        <name>Fe cation</name>
        <dbReference type="ChEBI" id="CHEBI:24875"/>
    </ligand>
</feature>
<comment type="subcellular location">
    <subcellularLocation>
        <location evidence="2">Cytoplasm</location>
    </subcellularLocation>
</comment>
<keyword evidence="8 14" id="KW-0479">Metal-binding</keyword>
<evidence type="ECO:0000313" key="17">
    <source>
        <dbReference type="Proteomes" id="UP000199227"/>
    </source>
</evidence>
<evidence type="ECO:0000256" key="11">
    <source>
        <dbReference type="ARBA" id="ARBA00023015"/>
    </source>
</evidence>
<evidence type="ECO:0000256" key="7">
    <source>
        <dbReference type="ARBA" id="ARBA00022491"/>
    </source>
</evidence>
<feature type="binding site" evidence="15">
    <location>
        <position position="144"/>
    </location>
    <ligand>
        <name>Fe cation</name>
        <dbReference type="ChEBI" id="CHEBI:24875"/>
    </ligand>
</feature>
<comment type="similarity">
    <text evidence="3">Belongs to the Fur family.</text>
</comment>
<dbReference type="Pfam" id="PF01475">
    <property type="entry name" value="FUR"/>
    <property type="match status" value="1"/>
</dbReference>
<dbReference type="Gene3D" id="3.30.1490.190">
    <property type="match status" value="1"/>
</dbReference>
<comment type="cofactor">
    <cofactor evidence="15">
        <name>Mn(2+)</name>
        <dbReference type="ChEBI" id="CHEBI:29035"/>
    </cofactor>
    <cofactor evidence="15">
        <name>Fe(2+)</name>
        <dbReference type="ChEBI" id="CHEBI:29033"/>
    </cofactor>
    <text evidence="15">Binds 1 Mn(2+) or Fe(2+) ion per subunit.</text>
</comment>
<feature type="binding site" evidence="15">
    <location>
        <position position="127"/>
    </location>
    <ligand>
        <name>Fe cation</name>
        <dbReference type="ChEBI" id="CHEBI:24875"/>
    </ligand>
</feature>
<evidence type="ECO:0000256" key="3">
    <source>
        <dbReference type="ARBA" id="ARBA00007957"/>
    </source>
</evidence>
<keyword evidence="13" id="KW-0804">Transcription</keyword>
<evidence type="ECO:0000256" key="10">
    <source>
        <dbReference type="ARBA" id="ARBA00023004"/>
    </source>
</evidence>
<comment type="function">
    <text evidence="1">Acts as a global negative controlling element, employing Fe(2+) as a cofactor to bind the operator of the repressed genes.</text>
</comment>
<dbReference type="InterPro" id="IPR043135">
    <property type="entry name" value="Fur_C"/>
</dbReference>
<comment type="subunit">
    <text evidence="4">Homodimer.</text>
</comment>
<keyword evidence="17" id="KW-1185">Reference proteome</keyword>
<dbReference type="GO" id="GO:0003700">
    <property type="term" value="F:DNA-binding transcription factor activity"/>
    <property type="evidence" value="ECO:0007669"/>
    <property type="project" value="InterPro"/>
</dbReference>
<dbReference type="PANTHER" id="PTHR33202:SF2">
    <property type="entry name" value="FERRIC UPTAKE REGULATION PROTEIN"/>
    <property type="match status" value="1"/>
</dbReference>
<name>A0A1I5ML42_9BACT</name>
<keyword evidence="10 15" id="KW-0408">Iron</keyword>
<dbReference type="GO" id="GO:0008270">
    <property type="term" value="F:zinc ion binding"/>
    <property type="evidence" value="ECO:0007669"/>
    <property type="project" value="TreeGrafter"/>
</dbReference>
<keyword evidence="11" id="KW-0805">Transcription regulation</keyword>
<protein>
    <recommendedName>
        <fullName evidence="5">Ferric uptake regulation protein</fullName>
    </recommendedName>
</protein>
<dbReference type="InterPro" id="IPR036388">
    <property type="entry name" value="WH-like_DNA-bd_sf"/>
</dbReference>
<keyword evidence="12" id="KW-0238">DNA-binding</keyword>
<keyword evidence="7" id="KW-0678">Repressor</keyword>
<evidence type="ECO:0000256" key="13">
    <source>
        <dbReference type="ARBA" id="ARBA00023163"/>
    </source>
</evidence>
<evidence type="ECO:0000256" key="2">
    <source>
        <dbReference type="ARBA" id="ARBA00004496"/>
    </source>
</evidence>
<dbReference type="PANTHER" id="PTHR33202">
    <property type="entry name" value="ZINC UPTAKE REGULATION PROTEIN"/>
    <property type="match status" value="1"/>
</dbReference>
<evidence type="ECO:0000256" key="4">
    <source>
        <dbReference type="ARBA" id="ARBA00011738"/>
    </source>
</evidence>
<dbReference type="GO" id="GO:0000976">
    <property type="term" value="F:transcription cis-regulatory region binding"/>
    <property type="evidence" value="ECO:0007669"/>
    <property type="project" value="TreeGrafter"/>
</dbReference>
<dbReference type="SUPFAM" id="SSF46785">
    <property type="entry name" value="Winged helix' DNA-binding domain"/>
    <property type="match status" value="1"/>
</dbReference>
<sequence>MNKINIPQNTPLISYETLLEQFKQLLKKNNLKFTKQREVILSTLYNHEGHFTPEEIYQIIKSENPDLNTGIATIYRTLSLLENANIATSISFGTQGKKYELGVKAHHDHIICTKCGKILEFFDESIEKKQEKIAKSLGFKMEDHIMKIFGICPECQENK</sequence>
<dbReference type="InterPro" id="IPR036390">
    <property type="entry name" value="WH_DNA-bd_sf"/>
</dbReference>
<feature type="binding site" evidence="14">
    <location>
        <position position="155"/>
    </location>
    <ligand>
        <name>Zn(2+)</name>
        <dbReference type="ChEBI" id="CHEBI:29105"/>
    </ligand>
</feature>
<evidence type="ECO:0000313" key="16">
    <source>
        <dbReference type="EMBL" id="SFP09651.1"/>
    </source>
</evidence>
<dbReference type="Proteomes" id="UP000199227">
    <property type="component" value="Unassembled WGS sequence"/>
</dbReference>
<dbReference type="EMBL" id="FOXB01000006">
    <property type="protein sequence ID" value="SFP09651.1"/>
    <property type="molecule type" value="Genomic_DNA"/>
</dbReference>
<evidence type="ECO:0000256" key="9">
    <source>
        <dbReference type="ARBA" id="ARBA00022833"/>
    </source>
</evidence>
<evidence type="ECO:0000256" key="1">
    <source>
        <dbReference type="ARBA" id="ARBA00002997"/>
    </source>
</evidence>
<dbReference type="Gene3D" id="1.10.10.10">
    <property type="entry name" value="Winged helix-like DNA-binding domain superfamily/Winged helix DNA-binding domain"/>
    <property type="match status" value="1"/>
</dbReference>
<proteinExistence type="inferred from homology"/>
<dbReference type="GO" id="GO:0005829">
    <property type="term" value="C:cytosol"/>
    <property type="evidence" value="ECO:0007669"/>
    <property type="project" value="TreeGrafter"/>
</dbReference>
<feature type="binding site" evidence="14">
    <location>
        <position position="152"/>
    </location>
    <ligand>
        <name>Zn(2+)</name>
        <dbReference type="ChEBI" id="CHEBI:29105"/>
    </ligand>
</feature>
<dbReference type="GO" id="GO:1900705">
    <property type="term" value="P:negative regulation of siderophore biosynthetic process"/>
    <property type="evidence" value="ECO:0007669"/>
    <property type="project" value="TreeGrafter"/>
</dbReference>
<dbReference type="STRING" id="223786.SAMN05216234_10632"/>
<keyword evidence="6" id="KW-0963">Cytoplasm</keyword>
<keyword evidence="9 14" id="KW-0862">Zinc</keyword>
<dbReference type="GO" id="GO:0045892">
    <property type="term" value="P:negative regulation of DNA-templated transcription"/>
    <property type="evidence" value="ECO:0007669"/>
    <property type="project" value="TreeGrafter"/>
</dbReference>
<evidence type="ECO:0000256" key="15">
    <source>
        <dbReference type="PIRSR" id="PIRSR602481-2"/>
    </source>
</evidence>
<organism evidence="16 17">
    <name type="scientific">Hydrogenimonas thermophila</name>
    <dbReference type="NCBI Taxonomy" id="223786"/>
    <lineage>
        <taxon>Bacteria</taxon>
        <taxon>Pseudomonadati</taxon>
        <taxon>Campylobacterota</taxon>
        <taxon>Epsilonproteobacteria</taxon>
        <taxon>Campylobacterales</taxon>
        <taxon>Hydrogenimonadaceae</taxon>
        <taxon>Hydrogenimonas</taxon>
    </lineage>
</organism>
<dbReference type="OrthoDB" id="8659436at2"/>
<evidence type="ECO:0000256" key="8">
    <source>
        <dbReference type="ARBA" id="ARBA00022723"/>
    </source>
</evidence>
<feature type="binding site" evidence="14">
    <location>
        <position position="112"/>
    </location>
    <ligand>
        <name>Zn(2+)</name>
        <dbReference type="ChEBI" id="CHEBI:29105"/>
    </ligand>
</feature>
<dbReference type="RefSeq" id="WP_092911222.1">
    <property type="nucleotide sequence ID" value="NZ_CP136592.1"/>
</dbReference>
<dbReference type="AlphaFoldDB" id="A0A1I5ML42"/>
<accession>A0A1I5ML42</accession>
<evidence type="ECO:0000256" key="6">
    <source>
        <dbReference type="ARBA" id="ARBA00022490"/>
    </source>
</evidence>
<feature type="binding site" evidence="14">
    <location>
        <position position="115"/>
    </location>
    <ligand>
        <name>Zn(2+)</name>
        <dbReference type="ChEBI" id="CHEBI:29105"/>
    </ligand>
</feature>
<evidence type="ECO:0000256" key="14">
    <source>
        <dbReference type="PIRSR" id="PIRSR602481-1"/>
    </source>
</evidence>
<evidence type="ECO:0000256" key="5">
    <source>
        <dbReference type="ARBA" id="ARBA00020910"/>
    </source>
</evidence>
<gene>
    <name evidence="16" type="ORF">SAMN05216234_10632</name>
</gene>
<feature type="binding site" evidence="15">
    <location>
        <position position="108"/>
    </location>
    <ligand>
        <name>Fe cation</name>
        <dbReference type="ChEBI" id="CHEBI:24875"/>
    </ligand>
</feature>
<dbReference type="InterPro" id="IPR002481">
    <property type="entry name" value="FUR"/>
</dbReference>
<comment type="cofactor">
    <cofactor evidence="14">
        <name>Zn(2+)</name>
        <dbReference type="ChEBI" id="CHEBI:29105"/>
    </cofactor>
    <text evidence="14">Binds 1 zinc ion per subunit.</text>
</comment>
<dbReference type="FunFam" id="3.30.1490.190:FF:000001">
    <property type="entry name" value="Ferric uptake regulation protein"/>
    <property type="match status" value="1"/>
</dbReference>
<evidence type="ECO:0000256" key="12">
    <source>
        <dbReference type="ARBA" id="ARBA00023125"/>
    </source>
</evidence>